<proteinExistence type="predicted"/>
<evidence type="ECO:0000313" key="1">
    <source>
        <dbReference type="EMBL" id="SMO81686.1"/>
    </source>
</evidence>
<dbReference type="AlphaFoldDB" id="A0A521ECM9"/>
<name>A0A521ECM9_9BACT</name>
<protein>
    <submittedName>
        <fullName evidence="1">Uncharacterized protein</fullName>
    </submittedName>
</protein>
<evidence type="ECO:0000313" key="2">
    <source>
        <dbReference type="Proteomes" id="UP000317593"/>
    </source>
</evidence>
<reference evidence="1 2" key="1">
    <citation type="submission" date="2017-05" db="EMBL/GenBank/DDBJ databases">
        <authorList>
            <person name="Varghese N."/>
            <person name="Submissions S."/>
        </authorList>
    </citation>
    <scope>NUCLEOTIDE SEQUENCE [LARGE SCALE GENOMIC DNA]</scope>
    <source>
        <strain evidence="1 2">DSM 21194</strain>
    </source>
</reference>
<dbReference type="EMBL" id="FXTH01000015">
    <property type="protein sequence ID" value="SMO81686.1"/>
    <property type="molecule type" value="Genomic_DNA"/>
</dbReference>
<keyword evidence="2" id="KW-1185">Reference proteome</keyword>
<sequence>MFMTAQDPKDSLLQTIATLEAKLDFVLDSIMVQPDKSKYMTAQEIQAEFGISHRTILNRSNFLPGHKKHIPSFQAGARRKYFERRVIERMFKQNG</sequence>
<organism evidence="1 2">
    <name type="scientific">Fodinibius sediminis</name>
    <dbReference type="NCBI Taxonomy" id="1214077"/>
    <lineage>
        <taxon>Bacteria</taxon>
        <taxon>Pseudomonadati</taxon>
        <taxon>Balneolota</taxon>
        <taxon>Balneolia</taxon>
        <taxon>Balneolales</taxon>
        <taxon>Balneolaceae</taxon>
        <taxon>Fodinibius</taxon>
    </lineage>
</organism>
<accession>A0A521ECM9</accession>
<dbReference type="Proteomes" id="UP000317593">
    <property type="component" value="Unassembled WGS sequence"/>
</dbReference>
<gene>
    <name evidence="1" type="ORF">SAMN06265218_11511</name>
</gene>